<feature type="transmembrane region" description="Helical" evidence="7">
    <location>
        <begin position="18"/>
        <end position="42"/>
    </location>
</feature>
<evidence type="ECO:0000313" key="10">
    <source>
        <dbReference type="Proteomes" id="UP000570361"/>
    </source>
</evidence>
<keyword evidence="3" id="KW-1003">Cell membrane</keyword>
<dbReference type="EMBL" id="JACHXK010000011">
    <property type="protein sequence ID" value="MBB3112254.1"/>
    <property type="molecule type" value="Genomic_DNA"/>
</dbReference>
<keyword evidence="6 7" id="KW-0472">Membrane</keyword>
<proteinExistence type="predicted"/>
<keyword evidence="5 7" id="KW-1133">Transmembrane helix</keyword>
<dbReference type="SUPFAM" id="SSF103473">
    <property type="entry name" value="MFS general substrate transporter"/>
    <property type="match status" value="1"/>
</dbReference>
<feature type="transmembrane region" description="Helical" evidence="7">
    <location>
        <begin position="385"/>
        <end position="406"/>
    </location>
</feature>
<feature type="transmembrane region" description="Helical" evidence="7">
    <location>
        <begin position="109"/>
        <end position="127"/>
    </location>
</feature>
<comment type="caution">
    <text evidence="9">The sequence shown here is derived from an EMBL/GenBank/DDBJ whole genome shotgun (WGS) entry which is preliminary data.</text>
</comment>
<dbReference type="PROSITE" id="PS50850">
    <property type="entry name" value="MFS"/>
    <property type="match status" value="1"/>
</dbReference>
<name>A0A7W5B183_9BACL</name>
<dbReference type="Pfam" id="PF05977">
    <property type="entry name" value="MFS_3"/>
    <property type="match status" value="1"/>
</dbReference>
<evidence type="ECO:0000313" key="9">
    <source>
        <dbReference type="EMBL" id="MBB3112254.1"/>
    </source>
</evidence>
<feature type="transmembrane region" description="Helical" evidence="7">
    <location>
        <begin position="362"/>
        <end position="379"/>
    </location>
</feature>
<dbReference type="InterPro" id="IPR010290">
    <property type="entry name" value="TM_effector"/>
</dbReference>
<evidence type="ECO:0000256" key="3">
    <source>
        <dbReference type="ARBA" id="ARBA00022475"/>
    </source>
</evidence>
<dbReference type="InterPro" id="IPR020846">
    <property type="entry name" value="MFS_dom"/>
</dbReference>
<dbReference type="GO" id="GO:0022857">
    <property type="term" value="F:transmembrane transporter activity"/>
    <property type="evidence" value="ECO:0007669"/>
    <property type="project" value="InterPro"/>
</dbReference>
<dbReference type="PANTHER" id="PTHR23513:SF6">
    <property type="entry name" value="MAJOR FACILITATOR SUPERFAMILY ASSOCIATED DOMAIN-CONTAINING PROTEIN"/>
    <property type="match status" value="1"/>
</dbReference>
<protein>
    <submittedName>
        <fullName evidence="9">MFS family permease</fullName>
    </submittedName>
</protein>
<feature type="transmembrane region" description="Helical" evidence="7">
    <location>
        <begin position="175"/>
        <end position="195"/>
    </location>
</feature>
<feature type="domain" description="Major facilitator superfamily (MFS) profile" evidence="8">
    <location>
        <begin position="17"/>
        <end position="410"/>
    </location>
</feature>
<dbReference type="PRINTS" id="PR01988">
    <property type="entry name" value="EXPORTERBACE"/>
</dbReference>
<dbReference type="PANTHER" id="PTHR23513">
    <property type="entry name" value="INTEGRAL MEMBRANE EFFLUX PROTEIN-RELATED"/>
    <property type="match status" value="1"/>
</dbReference>
<gene>
    <name evidence="9" type="ORF">FHS18_004340</name>
</gene>
<evidence type="ECO:0000256" key="6">
    <source>
        <dbReference type="ARBA" id="ARBA00023136"/>
    </source>
</evidence>
<keyword evidence="10" id="KW-1185">Reference proteome</keyword>
<feature type="transmembrane region" description="Helical" evidence="7">
    <location>
        <begin position="54"/>
        <end position="75"/>
    </location>
</feature>
<dbReference type="InterPro" id="IPR022324">
    <property type="entry name" value="Bacilysin_exporter_BacE_put"/>
</dbReference>
<feature type="transmembrane region" description="Helical" evidence="7">
    <location>
        <begin position="82"/>
        <end position="103"/>
    </location>
</feature>
<dbReference type="RefSeq" id="WP_183602341.1">
    <property type="nucleotide sequence ID" value="NZ_JACHXK010000011.1"/>
</dbReference>
<feature type="transmembrane region" description="Helical" evidence="7">
    <location>
        <begin position="234"/>
        <end position="254"/>
    </location>
</feature>
<feature type="transmembrane region" description="Helical" evidence="7">
    <location>
        <begin position="148"/>
        <end position="169"/>
    </location>
</feature>
<dbReference type="InterPro" id="IPR036259">
    <property type="entry name" value="MFS_trans_sf"/>
</dbReference>
<evidence type="ECO:0000256" key="1">
    <source>
        <dbReference type="ARBA" id="ARBA00004651"/>
    </source>
</evidence>
<evidence type="ECO:0000256" key="7">
    <source>
        <dbReference type="SAM" id="Phobius"/>
    </source>
</evidence>
<dbReference type="GO" id="GO:0005886">
    <property type="term" value="C:plasma membrane"/>
    <property type="evidence" value="ECO:0007669"/>
    <property type="project" value="UniProtKB-SubCell"/>
</dbReference>
<evidence type="ECO:0000259" key="8">
    <source>
        <dbReference type="PROSITE" id="PS50850"/>
    </source>
</evidence>
<reference evidence="9 10" key="1">
    <citation type="submission" date="2020-08" db="EMBL/GenBank/DDBJ databases">
        <title>Genomic Encyclopedia of Type Strains, Phase III (KMG-III): the genomes of soil and plant-associated and newly described type strains.</title>
        <authorList>
            <person name="Whitman W."/>
        </authorList>
    </citation>
    <scope>NUCLEOTIDE SEQUENCE [LARGE SCALE GENOMIC DNA]</scope>
    <source>
        <strain evidence="9 10">CECT 5862</strain>
    </source>
</reference>
<feature type="transmembrane region" description="Helical" evidence="7">
    <location>
        <begin position="299"/>
        <end position="318"/>
    </location>
</feature>
<dbReference type="Gene3D" id="1.20.1250.20">
    <property type="entry name" value="MFS general substrate transporter like domains"/>
    <property type="match status" value="1"/>
</dbReference>
<keyword evidence="4 7" id="KW-0812">Transmembrane</keyword>
<sequence length="421" mass="45649">MSANAYTGRWQIFKYRPYLLYFIGHIISMLGTGMQFIATSWLAMELTGSSASVAYVLIFTSLPGIVLSPVIGVLVDRFDRKWMAVLMDVFRAGVLVAIPFLWWEGLLEPWHLYLATFLVALGDEIYTPSAMSLIREVLPSNMLLYANSTNAIAMQAGVLLGAGVGGVIVGFSSAVTVMVINVVSFLVSAVCLVLIRKGFVRPAAAAEATKGGFRSFVADMKSGLAYIRGRNGILFFYAMIFFIRMSLYTINVLLGPFAKDTLKVGAAGFGYIDACFALGAVTGNLLLPAVTKARGNRPVMVIGMFGIAIALVLFGFSANLATAMVFYFLIGACFQVGILFMTRAQEETELTYQGRVHSTFNTFFSLLSLGIYLGMAYLMENLSFRSLYVVQGVIVALAAIMAYRALYARGAKVKMAGDVSG</sequence>
<dbReference type="CDD" id="cd06173">
    <property type="entry name" value="MFS_MefA_like"/>
    <property type="match status" value="1"/>
</dbReference>
<comment type="subcellular location">
    <subcellularLocation>
        <location evidence="1">Cell membrane</location>
        <topology evidence="1">Multi-pass membrane protein</topology>
    </subcellularLocation>
</comment>
<evidence type="ECO:0000256" key="5">
    <source>
        <dbReference type="ARBA" id="ARBA00022989"/>
    </source>
</evidence>
<accession>A0A7W5B183</accession>
<keyword evidence="2" id="KW-0813">Transport</keyword>
<feature type="transmembrane region" description="Helical" evidence="7">
    <location>
        <begin position="266"/>
        <end position="287"/>
    </location>
</feature>
<evidence type="ECO:0000256" key="4">
    <source>
        <dbReference type="ARBA" id="ARBA00022692"/>
    </source>
</evidence>
<dbReference type="AlphaFoldDB" id="A0A7W5B183"/>
<organism evidence="9 10">
    <name type="scientific">Paenibacillus phyllosphaerae</name>
    <dbReference type="NCBI Taxonomy" id="274593"/>
    <lineage>
        <taxon>Bacteria</taxon>
        <taxon>Bacillati</taxon>
        <taxon>Bacillota</taxon>
        <taxon>Bacilli</taxon>
        <taxon>Bacillales</taxon>
        <taxon>Paenibacillaceae</taxon>
        <taxon>Paenibacillus</taxon>
    </lineage>
</organism>
<evidence type="ECO:0000256" key="2">
    <source>
        <dbReference type="ARBA" id="ARBA00022448"/>
    </source>
</evidence>
<feature type="transmembrane region" description="Helical" evidence="7">
    <location>
        <begin position="324"/>
        <end position="341"/>
    </location>
</feature>
<dbReference type="Proteomes" id="UP000570361">
    <property type="component" value="Unassembled WGS sequence"/>
</dbReference>